<evidence type="ECO:0000313" key="2">
    <source>
        <dbReference type="RefSeq" id="XP_019848209.1"/>
    </source>
</evidence>
<dbReference type="OMA" id="PRMVKTN"/>
<protein>
    <submittedName>
        <fullName evidence="2">Uncharacterized protein LOC109579995</fullName>
    </submittedName>
</protein>
<dbReference type="RefSeq" id="XP_019848209.1">
    <property type="nucleotide sequence ID" value="XM_019992650.3"/>
</dbReference>
<proteinExistence type="predicted"/>
<dbReference type="InParanoid" id="A0A6J0RKU2"/>
<organism evidence="1 2">
    <name type="scientific">Bactrocera dorsalis</name>
    <name type="common">Oriental fruit fly</name>
    <name type="synonym">Dacus dorsalis</name>
    <dbReference type="NCBI Taxonomy" id="27457"/>
    <lineage>
        <taxon>Eukaryota</taxon>
        <taxon>Metazoa</taxon>
        <taxon>Ecdysozoa</taxon>
        <taxon>Arthropoda</taxon>
        <taxon>Hexapoda</taxon>
        <taxon>Insecta</taxon>
        <taxon>Pterygota</taxon>
        <taxon>Neoptera</taxon>
        <taxon>Endopterygota</taxon>
        <taxon>Diptera</taxon>
        <taxon>Brachycera</taxon>
        <taxon>Muscomorpha</taxon>
        <taxon>Tephritoidea</taxon>
        <taxon>Tephritidae</taxon>
        <taxon>Bactrocera</taxon>
        <taxon>Bactrocera</taxon>
    </lineage>
</organism>
<name>A0A6J0RKU2_BACDO</name>
<sequence length="74" mass="8515">MSAKNVNSLVGATTRYIAGRNAMQTVYWRTMPGTDGRMVKIHKNCEFDKVQNLPAKIRMQYYNKNFWTSTDGAH</sequence>
<reference evidence="2" key="1">
    <citation type="submission" date="2025-08" db="UniProtKB">
        <authorList>
            <consortium name="RefSeq"/>
        </authorList>
    </citation>
    <scope>IDENTIFICATION</scope>
    <source>
        <tissue evidence="2">Adult</tissue>
    </source>
</reference>
<gene>
    <name evidence="2" type="primary">LOC109579995</name>
</gene>
<dbReference type="GeneID" id="109579995"/>
<accession>A0A6J0RKU2</accession>
<evidence type="ECO:0000313" key="1">
    <source>
        <dbReference type="Proteomes" id="UP001652620"/>
    </source>
</evidence>
<keyword evidence="1" id="KW-1185">Reference proteome</keyword>
<dbReference type="AlphaFoldDB" id="A0A6J0RKU2"/>
<dbReference type="Proteomes" id="UP001652620">
    <property type="component" value="Chromosome 5"/>
</dbReference>
<dbReference type="OrthoDB" id="7693982at2759"/>
<dbReference type="KEGG" id="bdr:109579995"/>